<reference evidence="2 3" key="1">
    <citation type="journal article" date="2012" name="PLoS ONE">
        <title>Edwardsiella comparative phylogenomics reveal the new intra/inter-species taxonomic relationships, virulence evolution and niche adaptation mechanisms.</title>
        <authorList>
            <person name="Yang M."/>
            <person name="Lv Y."/>
            <person name="Xiao J."/>
            <person name="Wu H."/>
            <person name="Zheng H."/>
            <person name="Liu Q."/>
            <person name="Zhang Y."/>
            <person name="Wang Q."/>
        </authorList>
    </citation>
    <scope>NUCLEOTIDE SEQUENCE [LARGE SCALE GENOMIC DNA]</scope>
    <source>
        <strain evidence="3">080813</strain>
    </source>
</reference>
<dbReference type="SUPFAM" id="SSF102220">
    <property type="entry name" value="DNA polymerase III psi subunit"/>
    <property type="match status" value="1"/>
</dbReference>
<evidence type="ECO:0000313" key="2">
    <source>
        <dbReference type="EMBL" id="AIJ08680.1"/>
    </source>
</evidence>
<gene>
    <name evidence="2" type="primary">holD</name>
    <name evidence="2" type="ORF">ETEE_2237</name>
</gene>
<proteinExistence type="predicted"/>
<dbReference type="InterPro" id="IPR036654">
    <property type="entry name" value="DNA_pol_III_psi_sf"/>
</dbReference>
<name>A0A076LJF0_9GAMM</name>
<comment type="function">
    <text evidence="1">Part of the beta sliding clamp loading complex, which hydrolyzes ATP to load the beta clamp onto primed DNA to form the DNA replication pre-initiation complex. DNA polymerase III is a complex, multichain enzyme responsible for most of the replicative synthesis in bacteria. This DNA polymerase also exhibits 3' to 5' exonuclease activity.</text>
</comment>
<protein>
    <recommendedName>
        <fullName evidence="1">DNA polymerase III subunit psi</fullName>
    </recommendedName>
</protein>
<dbReference type="PIRSF" id="PIRSF029225">
    <property type="entry name" value="DNA_pol_III_psi"/>
    <property type="match status" value="1"/>
</dbReference>
<dbReference type="Pfam" id="PF03603">
    <property type="entry name" value="DNA_III_psi"/>
    <property type="match status" value="1"/>
</dbReference>
<keyword evidence="1" id="KW-0239">DNA-directed DNA polymerase</keyword>
<keyword evidence="1 2" id="KW-0548">Nucleotidyltransferase</keyword>
<dbReference type="Proteomes" id="UP000028681">
    <property type="component" value="Chromosome"/>
</dbReference>
<dbReference type="RefSeq" id="WP_034162814.1">
    <property type="nucleotide sequence ID" value="NZ_CP006664.1"/>
</dbReference>
<accession>A0A076LJF0</accession>
<keyword evidence="1 2" id="KW-0808">Transferase</keyword>
<dbReference type="GO" id="GO:0003887">
    <property type="term" value="F:DNA-directed DNA polymerase activity"/>
    <property type="evidence" value="ECO:0007669"/>
    <property type="project" value="UniProtKB-KW"/>
</dbReference>
<dbReference type="EMBL" id="CP006664">
    <property type="protein sequence ID" value="AIJ08680.1"/>
    <property type="molecule type" value="Genomic_DNA"/>
</dbReference>
<evidence type="ECO:0000256" key="1">
    <source>
        <dbReference type="PIRNR" id="PIRNR029225"/>
    </source>
</evidence>
<dbReference type="GO" id="GO:0006260">
    <property type="term" value="P:DNA replication"/>
    <property type="evidence" value="ECO:0007669"/>
    <property type="project" value="UniProtKB-KW"/>
</dbReference>
<evidence type="ECO:0000313" key="3">
    <source>
        <dbReference type="Proteomes" id="UP000028681"/>
    </source>
</evidence>
<dbReference type="KEGG" id="ete:ETEE_2237"/>
<organism evidence="2 3">
    <name type="scientific">Edwardsiella anguillarum ET080813</name>
    <dbReference type="NCBI Taxonomy" id="667120"/>
    <lineage>
        <taxon>Bacteria</taxon>
        <taxon>Pseudomonadati</taxon>
        <taxon>Pseudomonadota</taxon>
        <taxon>Gammaproteobacteria</taxon>
        <taxon>Enterobacterales</taxon>
        <taxon>Hafniaceae</taxon>
        <taxon>Edwardsiella</taxon>
    </lineage>
</organism>
<dbReference type="AlphaFoldDB" id="A0A076LJF0"/>
<dbReference type="HOGENOM" id="CLU_132082_0_0_6"/>
<dbReference type="GeneID" id="33939829"/>
<dbReference type="InterPro" id="IPR004615">
    <property type="entry name" value="DNA_pol_III_psi"/>
</dbReference>
<dbReference type="GO" id="GO:0008408">
    <property type="term" value="F:3'-5' exonuclease activity"/>
    <property type="evidence" value="ECO:0007669"/>
    <property type="project" value="InterPro"/>
</dbReference>
<dbReference type="Gene3D" id="3.40.50.10220">
    <property type="entry name" value="DNA polymerase III, psi subunit"/>
    <property type="match status" value="1"/>
</dbReference>
<keyword evidence="1" id="KW-0235">DNA replication</keyword>
<sequence length="136" mass="15398">MTSRRDQLLQQLGITQWVLRRPALLRGEVAITLSAQTRLLIVSEAPLSPDDLLLCDILRALSLTAEQAVILTPEQYEMLSDRQRYLCWWLGESASPEVCLRSPALGALYHNPGAKRALWQQICHEQHHFFSDPGGH</sequence>